<dbReference type="Proteomes" id="UP000634660">
    <property type="component" value="Unassembled WGS sequence"/>
</dbReference>
<reference evidence="3" key="3">
    <citation type="submission" date="2020-09" db="EMBL/GenBank/DDBJ databases">
        <authorList>
            <person name="Sun Q."/>
            <person name="Ohkuma M."/>
        </authorList>
    </citation>
    <scope>NUCLEOTIDE SEQUENCE</scope>
    <source>
        <strain evidence="3">JCM 4834</strain>
    </source>
</reference>
<evidence type="ECO:0008006" key="6">
    <source>
        <dbReference type="Google" id="ProtNLM"/>
    </source>
</evidence>
<dbReference type="EMBL" id="BMVX01000012">
    <property type="protein sequence ID" value="GGZ72232.1"/>
    <property type="molecule type" value="Genomic_DNA"/>
</dbReference>
<keyword evidence="5" id="KW-1185">Reference proteome</keyword>
<protein>
    <recommendedName>
        <fullName evidence="6">Lipoprotein</fullName>
    </recommendedName>
</protein>
<reference evidence="3" key="1">
    <citation type="journal article" date="2014" name="Int. J. Syst. Evol. Microbiol.">
        <title>Complete genome sequence of Corynebacterium casei LMG S-19264T (=DSM 44701T), isolated from a smear-ripened cheese.</title>
        <authorList>
            <consortium name="US DOE Joint Genome Institute (JGI-PGF)"/>
            <person name="Walter F."/>
            <person name="Albersmeier A."/>
            <person name="Kalinowski J."/>
            <person name="Ruckert C."/>
        </authorList>
    </citation>
    <scope>NUCLEOTIDE SEQUENCE</scope>
    <source>
        <strain evidence="3">JCM 4834</strain>
    </source>
</reference>
<evidence type="ECO:0000313" key="4">
    <source>
        <dbReference type="EMBL" id="QEU81971.1"/>
    </source>
</evidence>
<feature type="chain" id="PRO_5044622976" description="Lipoprotein" evidence="2">
    <location>
        <begin position="19"/>
        <end position="143"/>
    </location>
</feature>
<evidence type="ECO:0000256" key="1">
    <source>
        <dbReference type="SAM" id="MobiDB-lite"/>
    </source>
</evidence>
<reference evidence="4 5" key="2">
    <citation type="submission" date="2017-09" db="EMBL/GenBank/DDBJ databases">
        <authorList>
            <person name="Lee N."/>
            <person name="Cho B.-K."/>
        </authorList>
    </citation>
    <scope>NUCLEOTIDE SEQUENCE [LARGE SCALE GENOMIC DNA]</scope>
    <source>
        <strain evidence="4 5">ATCC 27467</strain>
    </source>
</reference>
<feature type="region of interest" description="Disordered" evidence="1">
    <location>
        <begin position="32"/>
        <end position="119"/>
    </location>
</feature>
<dbReference type="RefSeq" id="WP_150520974.1">
    <property type="nucleotide sequence ID" value="NZ_BMVX01000012.1"/>
</dbReference>
<dbReference type="OrthoDB" id="4315320at2"/>
<gene>
    <name evidence="4" type="ORF">CP968_30135</name>
    <name evidence="3" type="ORF">GCM10010371_35050</name>
</gene>
<evidence type="ECO:0000313" key="3">
    <source>
        <dbReference type="EMBL" id="GGZ72232.1"/>
    </source>
</evidence>
<feature type="compositionally biased region" description="Low complexity" evidence="1">
    <location>
        <begin position="52"/>
        <end position="91"/>
    </location>
</feature>
<dbReference type="KEGG" id="ssub:CP968_30135"/>
<keyword evidence="2" id="KW-0732">Signal</keyword>
<feature type="signal peptide" evidence="2">
    <location>
        <begin position="1"/>
        <end position="18"/>
    </location>
</feature>
<name>A0A5P2UWU5_9ACTN</name>
<accession>A0A5P2UWU5</accession>
<dbReference type="EMBL" id="CP023701">
    <property type="protein sequence ID" value="QEU81971.1"/>
    <property type="molecule type" value="Genomic_DNA"/>
</dbReference>
<organism evidence="4 5">
    <name type="scientific">Streptomyces subrutilus</name>
    <dbReference type="NCBI Taxonomy" id="36818"/>
    <lineage>
        <taxon>Bacteria</taxon>
        <taxon>Bacillati</taxon>
        <taxon>Actinomycetota</taxon>
        <taxon>Actinomycetes</taxon>
        <taxon>Kitasatosporales</taxon>
        <taxon>Streptomycetaceae</taxon>
        <taxon>Streptomyces</taxon>
    </lineage>
</organism>
<dbReference type="AlphaFoldDB" id="A0A5P2UWU5"/>
<proteinExistence type="predicted"/>
<dbReference type="PROSITE" id="PS51257">
    <property type="entry name" value="PROKAR_LIPOPROTEIN"/>
    <property type="match status" value="1"/>
</dbReference>
<evidence type="ECO:0000313" key="5">
    <source>
        <dbReference type="Proteomes" id="UP000326831"/>
    </source>
</evidence>
<dbReference type="Proteomes" id="UP000326831">
    <property type="component" value="Chromosome"/>
</dbReference>
<evidence type="ECO:0000256" key="2">
    <source>
        <dbReference type="SAM" id="SignalP"/>
    </source>
</evidence>
<sequence>MQLRRAVPLTLVALLASAGCVSVGPEALTPARGAVPPLDAPDRPAPRPQPDALPLGRLPVPVTAEPDPAPATDPGRPSPEASRPAAGRAAKPAPPRRVRPPGPATAHPRRKPVAPTTVDRLCDAAEGTVPPAIVDLCLREYGR</sequence>